<accession>A0ABX1JP35</accession>
<name>A0ABX1JP35_9MICC</name>
<comment type="caution">
    <text evidence="1">The sequence shown here is derived from an EMBL/GenBank/DDBJ whole genome shotgun (WGS) entry which is preliminary data.</text>
</comment>
<keyword evidence="2" id="KW-1185">Reference proteome</keyword>
<organism evidence="1 2">
    <name type="scientific">Arthrobacter deserti</name>
    <dbReference type="NCBI Taxonomy" id="1742687"/>
    <lineage>
        <taxon>Bacteria</taxon>
        <taxon>Bacillati</taxon>
        <taxon>Actinomycetota</taxon>
        <taxon>Actinomycetes</taxon>
        <taxon>Micrococcales</taxon>
        <taxon>Micrococcaceae</taxon>
        <taxon>Arthrobacter</taxon>
    </lineage>
</organism>
<proteinExistence type="predicted"/>
<evidence type="ECO:0000313" key="2">
    <source>
        <dbReference type="Proteomes" id="UP000523795"/>
    </source>
</evidence>
<protein>
    <submittedName>
        <fullName evidence="1">Uncharacterized protein</fullName>
    </submittedName>
</protein>
<dbReference type="Proteomes" id="UP000523795">
    <property type="component" value="Unassembled WGS sequence"/>
</dbReference>
<gene>
    <name evidence="1" type="ORF">HER39_06035</name>
</gene>
<dbReference type="EMBL" id="JAAZSR010000064">
    <property type="protein sequence ID" value="NKX50134.1"/>
    <property type="molecule type" value="Genomic_DNA"/>
</dbReference>
<feature type="non-terminal residue" evidence="1">
    <location>
        <position position="1"/>
    </location>
</feature>
<reference evidence="1 2" key="1">
    <citation type="submission" date="2020-04" db="EMBL/GenBank/DDBJ databases">
        <authorList>
            <person name="Liu S."/>
        </authorList>
    </citation>
    <scope>NUCLEOTIDE SEQUENCE [LARGE SCALE GENOMIC DNA]</scope>
    <source>
        <strain evidence="1 2">CGMCC 1.15091</strain>
    </source>
</reference>
<evidence type="ECO:0000313" key="1">
    <source>
        <dbReference type="EMBL" id="NKX50134.1"/>
    </source>
</evidence>
<sequence length="71" mass="8319">GIAQYMHKHRAGLNPLQRRRLHRDRHLALRYPGRPAYRNLYHFLMMWLHSSPSQLLAVLRAKAGRQAGGYS</sequence>